<dbReference type="AlphaFoldDB" id="A0A0F8WX77"/>
<name>A0A0F8WX77_9ZZZZ</name>
<sequence>MKSNYFKTLLILLFVIAGALTTNAQIPKQFIGSWDFTAPSADYEFQNGIMEIKKDSIFTTFTGASYILPSHSVKFEADTLRFIFDVSDERINCYCIFEDASNLKGAAEWSMGATKLIMSRKK</sequence>
<comment type="caution">
    <text evidence="1">The sequence shown here is derived from an EMBL/GenBank/DDBJ whole genome shotgun (WGS) entry which is preliminary data.</text>
</comment>
<evidence type="ECO:0000313" key="1">
    <source>
        <dbReference type="EMBL" id="KKK61427.1"/>
    </source>
</evidence>
<reference evidence="1" key="1">
    <citation type="journal article" date="2015" name="Nature">
        <title>Complex archaea that bridge the gap between prokaryotes and eukaryotes.</title>
        <authorList>
            <person name="Spang A."/>
            <person name="Saw J.H."/>
            <person name="Jorgensen S.L."/>
            <person name="Zaremba-Niedzwiedzka K."/>
            <person name="Martijn J."/>
            <person name="Lind A.E."/>
            <person name="van Eijk R."/>
            <person name="Schleper C."/>
            <person name="Guy L."/>
            <person name="Ettema T.J."/>
        </authorList>
    </citation>
    <scope>NUCLEOTIDE SEQUENCE</scope>
</reference>
<proteinExistence type="predicted"/>
<organism evidence="1">
    <name type="scientific">marine sediment metagenome</name>
    <dbReference type="NCBI Taxonomy" id="412755"/>
    <lineage>
        <taxon>unclassified sequences</taxon>
        <taxon>metagenomes</taxon>
        <taxon>ecological metagenomes</taxon>
    </lineage>
</organism>
<protein>
    <recommendedName>
        <fullName evidence="2">DUF4488 domain-containing protein</fullName>
    </recommendedName>
</protein>
<accession>A0A0F8WX77</accession>
<gene>
    <name evidence="1" type="ORF">LCGC14_3014440</name>
</gene>
<dbReference type="EMBL" id="LAZR01062479">
    <property type="protein sequence ID" value="KKK61427.1"/>
    <property type="molecule type" value="Genomic_DNA"/>
</dbReference>
<evidence type="ECO:0008006" key="2">
    <source>
        <dbReference type="Google" id="ProtNLM"/>
    </source>
</evidence>